<proteinExistence type="predicted"/>
<reference evidence="1 2" key="1">
    <citation type="submission" date="2021-06" db="EMBL/GenBank/DDBJ databases">
        <title>Caerostris darwini draft genome.</title>
        <authorList>
            <person name="Kono N."/>
            <person name="Arakawa K."/>
        </authorList>
    </citation>
    <scope>NUCLEOTIDE SEQUENCE [LARGE SCALE GENOMIC DNA]</scope>
</reference>
<feature type="non-terminal residue" evidence="1">
    <location>
        <position position="290"/>
    </location>
</feature>
<sequence>MDLLRWEKCNCTITNFVNHSCLYREHSFDRIVSEILDYNFGNNSQEFPATIWHSAEGADYNTLPFTNRTSTFQSSTFPQSTDQESHLDVNSTSGTNVRYASSNAIQNENFDYFNSSEGLTFPAAQTFENSDCYSGAENPAMAFITEADTSQLNPVEQPCTNNSVLMQPSPNLSFYIQLLPTFRGLEDPSNYLTICDPTNKYYNVPMNMQSGQRGMQDCEIPRFPDKEYDAMAIARKSDRREKNTSFASDLNCTSINAKYHRNPHTEKEYNHAPALQHASTGTNTITREKC</sequence>
<evidence type="ECO:0000313" key="1">
    <source>
        <dbReference type="EMBL" id="GIY62657.1"/>
    </source>
</evidence>
<dbReference type="AlphaFoldDB" id="A0AAV4UXM7"/>
<gene>
    <name evidence="1" type="ORF">CDAR_46601</name>
</gene>
<dbReference type="EMBL" id="BPLQ01012113">
    <property type="protein sequence ID" value="GIY62657.1"/>
    <property type="molecule type" value="Genomic_DNA"/>
</dbReference>
<name>A0AAV4UXM7_9ARAC</name>
<dbReference type="Proteomes" id="UP001054837">
    <property type="component" value="Unassembled WGS sequence"/>
</dbReference>
<accession>A0AAV4UXM7</accession>
<organism evidence="1 2">
    <name type="scientific">Caerostris darwini</name>
    <dbReference type="NCBI Taxonomy" id="1538125"/>
    <lineage>
        <taxon>Eukaryota</taxon>
        <taxon>Metazoa</taxon>
        <taxon>Ecdysozoa</taxon>
        <taxon>Arthropoda</taxon>
        <taxon>Chelicerata</taxon>
        <taxon>Arachnida</taxon>
        <taxon>Araneae</taxon>
        <taxon>Araneomorphae</taxon>
        <taxon>Entelegynae</taxon>
        <taxon>Araneoidea</taxon>
        <taxon>Araneidae</taxon>
        <taxon>Caerostris</taxon>
    </lineage>
</organism>
<evidence type="ECO:0000313" key="2">
    <source>
        <dbReference type="Proteomes" id="UP001054837"/>
    </source>
</evidence>
<comment type="caution">
    <text evidence="1">The sequence shown here is derived from an EMBL/GenBank/DDBJ whole genome shotgun (WGS) entry which is preliminary data.</text>
</comment>
<keyword evidence="2" id="KW-1185">Reference proteome</keyword>
<protein>
    <submittedName>
        <fullName evidence="1">Uncharacterized protein</fullName>
    </submittedName>
</protein>